<dbReference type="eggNOG" id="COG1807">
    <property type="taxonomic scope" value="Bacteria"/>
</dbReference>
<proteinExistence type="inferred from homology"/>
<reference evidence="15 16" key="1">
    <citation type="submission" date="2012-12" db="EMBL/GenBank/DDBJ databases">
        <title>Whole genome shotgun sequence of Gordonia hirsuta NBRC 16056.</title>
        <authorList>
            <person name="Isaki-Nakamura S."/>
            <person name="Hosoyama A."/>
            <person name="Tsuchikane K."/>
            <person name="Katsumata H."/>
            <person name="Baba S."/>
            <person name="Yamazaki S."/>
            <person name="Fujita N."/>
        </authorList>
    </citation>
    <scope>NUCLEOTIDE SEQUENCE [LARGE SCALE GENOMIC DNA]</scope>
    <source>
        <strain evidence="15 16">NBRC 16056</strain>
    </source>
</reference>
<evidence type="ECO:0000256" key="3">
    <source>
        <dbReference type="ARBA" id="ARBA00008195"/>
    </source>
</evidence>
<dbReference type="InterPro" id="IPR040920">
    <property type="entry name" value="Arabino_trans_N"/>
</dbReference>
<evidence type="ECO:0000259" key="14">
    <source>
        <dbReference type="Pfam" id="PF17689"/>
    </source>
</evidence>
<feature type="transmembrane region" description="Helical" evidence="11">
    <location>
        <begin position="646"/>
        <end position="674"/>
    </location>
</feature>
<dbReference type="RefSeq" id="WP_005941317.1">
    <property type="nucleotide sequence ID" value="NZ_ATVK01000015.1"/>
</dbReference>
<gene>
    <name evidence="15" type="ORF">GOHSU_29_00040</name>
</gene>
<evidence type="ECO:0000256" key="10">
    <source>
        <dbReference type="ARBA" id="ARBA00023316"/>
    </source>
</evidence>
<feature type="transmembrane region" description="Helical" evidence="11">
    <location>
        <begin position="558"/>
        <end position="576"/>
    </location>
</feature>
<dbReference type="Pfam" id="PF14896">
    <property type="entry name" value="Arabino_trans_C"/>
    <property type="match status" value="1"/>
</dbReference>
<evidence type="ECO:0000256" key="6">
    <source>
        <dbReference type="ARBA" id="ARBA00022679"/>
    </source>
</evidence>
<comment type="subcellular location">
    <subcellularLocation>
        <location evidence="2">Cell membrane</location>
        <topology evidence="2">Multi-pass membrane protein</topology>
    </subcellularLocation>
</comment>
<dbReference type="EMBL" id="BANT01000029">
    <property type="protein sequence ID" value="GAC58021.1"/>
    <property type="molecule type" value="Genomic_DNA"/>
</dbReference>
<dbReference type="GO" id="GO:0071555">
    <property type="term" value="P:cell wall organization"/>
    <property type="evidence" value="ECO:0007669"/>
    <property type="project" value="UniProtKB-KW"/>
</dbReference>
<protein>
    <submittedName>
        <fullName evidence="15">Putative arabinosyltransferase</fullName>
    </submittedName>
</protein>
<keyword evidence="9 11" id="KW-0472">Membrane</keyword>
<evidence type="ECO:0000256" key="2">
    <source>
        <dbReference type="ARBA" id="ARBA00004651"/>
    </source>
</evidence>
<feature type="transmembrane region" description="Helical" evidence="11">
    <location>
        <begin position="582"/>
        <end position="602"/>
    </location>
</feature>
<dbReference type="GO" id="GO:0071766">
    <property type="term" value="P:Actinobacterium-type cell wall biogenesis"/>
    <property type="evidence" value="ECO:0007669"/>
    <property type="project" value="InterPro"/>
</dbReference>
<feature type="domain" description="Arabinosyltransferas concanavalin like" evidence="14">
    <location>
        <begin position="33"/>
        <end position="205"/>
    </location>
</feature>
<keyword evidence="8 11" id="KW-1133">Transmembrane helix</keyword>
<keyword evidence="5" id="KW-0328">Glycosyltransferase</keyword>
<feature type="domain" description="Arabinosyltransferase C-terminal" evidence="13">
    <location>
        <begin position="724"/>
        <end position="1108"/>
    </location>
</feature>
<feature type="transmembrane region" description="Helical" evidence="11">
    <location>
        <begin position="708"/>
        <end position="730"/>
    </location>
</feature>
<feature type="transmembrane region" description="Helical" evidence="11">
    <location>
        <begin position="254"/>
        <end position="271"/>
    </location>
</feature>
<evidence type="ECO:0000256" key="1">
    <source>
        <dbReference type="ARBA" id="ARBA00003001"/>
    </source>
</evidence>
<dbReference type="Pfam" id="PF17689">
    <property type="entry name" value="Arabino_trans_N"/>
    <property type="match status" value="1"/>
</dbReference>
<evidence type="ECO:0000256" key="11">
    <source>
        <dbReference type="SAM" id="Phobius"/>
    </source>
</evidence>
<comment type="function">
    <text evidence="1">Arabinosyl transferase responsible for the polymerization of arabinose into the arabinan of arabinogalactan.</text>
</comment>
<evidence type="ECO:0000256" key="7">
    <source>
        <dbReference type="ARBA" id="ARBA00022692"/>
    </source>
</evidence>
<dbReference type="OrthoDB" id="3584570at2"/>
<dbReference type="Pfam" id="PF04602">
    <property type="entry name" value="Arabinose_trans"/>
    <property type="match status" value="1"/>
</dbReference>
<dbReference type="AlphaFoldDB" id="L7LBC7"/>
<dbReference type="InterPro" id="IPR027451">
    <property type="entry name" value="EmbABC_dom1"/>
</dbReference>
<evidence type="ECO:0000256" key="4">
    <source>
        <dbReference type="ARBA" id="ARBA00022475"/>
    </source>
</evidence>
<feature type="transmembrane region" description="Helical" evidence="11">
    <location>
        <begin position="466"/>
        <end position="490"/>
    </location>
</feature>
<dbReference type="InterPro" id="IPR042486">
    <property type="entry name" value="Arabino_trans_C_2"/>
</dbReference>
<dbReference type="InterPro" id="IPR007680">
    <property type="entry name" value="Arabino_trans_central"/>
</dbReference>
<evidence type="ECO:0000259" key="12">
    <source>
        <dbReference type="Pfam" id="PF04602"/>
    </source>
</evidence>
<keyword evidence="16" id="KW-1185">Reference proteome</keyword>
<dbReference type="GO" id="GO:0005886">
    <property type="term" value="C:plasma membrane"/>
    <property type="evidence" value="ECO:0007669"/>
    <property type="project" value="UniProtKB-SubCell"/>
</dbReference>
<keyword evidence="6 15" id="KW-0808">Transferase</keyword>
<organism evidence="15 16">
    <name type="scientific">Gordonia hirsuta DSM 44140 = NBRC 16056</name>
    <dbReference type="NCBI Taxonomy" id="1121927"/>
    <lineage>
        <taxon>Bacteria</taxon>
        <taxon>Bacillati</taxon>
        <taxon>Actinomycetota</taxon>
        <taxon>Actinomycetes</taxon>
        <taxon>Mycobacteriales</taxon>
        <taxon>Gordoniaceae</taxon>
        <taxon>Gordonia</taxon>
    </lineage>
</organism>
<evidence type="ECO:0000259" key="13">
    <source>
        <dbReference type="Pfam" id="PF14896"/>
    </source>
</evidence>
<feature type="transmembrane region" description="Helical" evidence="11">
    <location>
        <begin position="212"/>
        <end position="233"/>
    </location>
</feature>
<name>L7LBC7_9ACTN</name>
<evidence type="ECO:0000256" key="9">
    <source>
        <dbReference type="ARBA" id="ARBA00023136"/>
    </source>
</evidence>
<evidence type="ECO:0000256" key="8">
    <source>
        <dbReference type="ARBA" id="ARBA00022989"/>
    </source>
</evidence>
<dbReference type="Gene3D" id="2.60.120.610">
    <property type="entry name" value="arabinofuranosyltransferase like domain"/>
    <property type="match status" value="1"/>
</dbReference>
<keyword evidence="10" id="KW-0961">Cell wall biogenesis/degradation</keyword>
<evidence type="ECO:0000256" key="5">
    <source>
        <dbReference type="ARBA" id="ARBA00022676"/>
    </source>
</evidence>
<feature type="transmembrane region" description="Helical" evidence="11">
    <location>
        <begin position="525"/>
        <end position="546"/>
    </location>
</feature>
<dbReference type="GO" id="GO:0052636">
    <property type="term" value="F:arabinosyltransferase activity"/>
    <property type="evidence" value="ECO:0007669"/>
    <property type="project" value="InterPro"/>
</dbReference>
<dbReference type="STRING" id="1121927.GOHSU_29_00040"/>
<comment type="caution">
    <text evidence="15">The sequence shown here is derived from an EMBL/GenBank/DDBJ whole genome shotgun (WGS) entry which is preliminary data.</text>
</comment>
<accession>L7LBC7</accession>
<sequence>MPFTSVRRAQLTAIIAGLTGFLLALLTPLLPVEQTTAEISWPQHDTVESVTAPLISYAPIDLQATIPCIAADRLPADQTILLSTTSPSSPKAAERGLSVRVSPAAASVDGTAGRTVEVINRNIPILAAPLDRVLSTDCTRLEISADADQVTATFVGLRGDDGEPLSGSSPYSGDQRPQLTGLFTGLSGPAQDLPGLSAQVEIDSRYSTVPTVLKWLAIILGVLMTIVSLAALARLDATDGRRHRRFFPARWWRLNSRDYTVIGLLLLWHFVGPNTSDDGYLMTMSRVAQESDYTANYFRWFGAPESPFGWYYQVFGLLSQVTVASPWMRIPALACGIASWLIISHEVLPRLGRTASVGRAPAWTAAVIFLAYWFPFNNGLRPEPIICLGALLTWVSVERSIATGRLLPAAVACLIAAFSIAAGPTGVLAVAALVAGARPMLLALVRRAGAVAEATGSSRTRAYLSLIAPILAAATFVLFVVFTNLTLAAFTQSSAMKTDVGPSANWYNEISRYSSLFAFSADGSVMRRFAVLAMVLSLVVAGAVLIRKGRIPGTAAGPAQRIVGIIFASLLFLIFTPTKWTHHFGVFAGLAAALAALATIAASAEATHSRRNRTLFAALVVFITGLALTGPNSYYYSSAWGMPWGVWQVTIAGAMVGQVLLYLTLLLLAVALWFHLREPFAGTDPGHDDPAHTRPSRTRRILTLPARAPMGFAGGALVAFAVITAIVAGINQSNSYSVPRSNFEALLGRPCSMADKIWVEEDPSDYLLTPVDGTLRDPLAGPSSQPAGSDRPATISFTANGVPEDVKVQASSGSLGVLAGAAHADPDLLIANSGGTGGGTLASPGVNGSLAALPFGLDPARTAVLGSYSDGAQTLADLTSGWYRLPADYADYPLITFSVAGNFSRGELQLEYTDQPVGADTLDGQLSPTGAIDMIDPGPTTAWRNVRIDTAGLPNDLTAIRIVADDHSLAPDHYMVVTPPRLPQMSTMQDTVGSTDPVHVDWTSGLVVPCQRPFNFHAGVAEMPQWRIKPGADLAAAVGAWQSAQGGGPLGWLEVTQRPDTVATYLQGDIGRDWGALERYTPYDDARPAVIDYATRVRSGLWSPAPIRH</sequence>
<dbReference type="Gene3D" id="2.60.120.940">
    <property type="entry name" value="EmbC, C-terminal domain, subdomain 2"/>
    <property type="match status" value="1"/>
</dbReference>
<feature type="domain" description="Arabinofuranosyltransferase central" evidence="12">
    <location>
        <begin position="210"/>
        <end position="677"/>
    </location>
</feature>
<dbReference type="Gene3D" id="3.40.190.160">
    <property type="match status" value="1"/>
</dbReference>
<feature type="transmembrane region" description="Helical" evidence="11">
    <location>
        <begin position="327"/>
        <end position="344"/>
    </location>
</feature>
<keyword evidence="4" id="KW-1003">Cell membrane</keyword>
<evidence type="ECO:0000313" key="15">
    <source>
        <dbReference type="EMBL" id="GAC58021.1"/>
    </source>
</evidence>
<dbReference type="Proteomes" id="UP000053405">
    <property type="component" value="Unassembled WGS sequence"/>
</dbReference>
<feature type="transmembrane region" description="Helical" evidence="11">
    <location>
        <begin position="356"/>
        <end position="374"/>
    </location>
</feature>
<dbReference type="InterPro" id="IPR032731">
    <property type="entry name" value="Arabino_trans_C"/>
</dbReference>
<keyword evidence="7 11" id="KW-0812">Transmembrane</keyword>
<feature type="transmembrane region" description="Helical" evidence="11">
    <location>
        <begin position="614"/>
        <end position="634"/>
    </location>
</feature>
<comment type="similarity">
    <text evidence="3">Belongs to the emb family.</text>
</comment>
<evidence type="ECO:0000313" key="16">
    <source>
        <dbReference type="Proteomes" id="UP000053405"/>
    </source>
</evidence>